<gene>
    <name evidence="2" type="ORF">Scaly_2022100</name>
</gene>
<dbReference type="Gene3D" id="3.10.10.10">
    <property type="entry name" value="HIV Type 1 Reverse Transcriptase, subunit A, domain 1"/>
    <property type="match status" value="1"/>
</dbReference>
<dbReference type="InterPro" id="IPR053134">
    <property type="entry name" value="RNA-dir_DNA_polymerase"/>
</dbReference>
<reference evidence="2" key="1">
    <citation type="submission" date="2020-06" db="EMBL/GenBank/DDBJ databases">
        <authorList>
            <person name="Li T."/>
            <person name="Hu X."/>
            <person name="Zhang T."/>
            <person name="Song X."/>
            <person name="Zhang H."/>
            <person name="Dai N."/>
            <person name="Sheng W."/>
            <person name="Hou X."/>
            <person name="Wei L."/>
        </authorList>
    </citation>
    <scope>NUCLEOTIDE SEQUENCE</scope>
    <source>
        <strain evidence="2">KEN8</strain>
        <tissue evidence="2">Leaf</tissue>
    </source>
</reference>
<dbReference type="SUPFAM" id="SSF56672">
    <property type="entry name" value="DNA/RNA polymerases"/>
    <property type="match status" value="1"/>
</dbReference>
<reference evidence="2" key="2">
    <citation type="journal article" date="2024" name="Plant">
        <title>Genomic evolution and insights into agronomic trait innovations of Sesamum species.</title>
        <authorList>
            <person name="Miao H."/>
            <person name="Wang L."/>
            <person name="Qu L."/>
            <person name="Liu H."/>
            <person name="Sun Y."/>
            <person name="Le M."/>
            <person name="Wang Q."/>
            <person name="Wei S."/>
            <person name="Zheng Y."/>
            <person name="Lin W."/>
            <person name="Duan Y."/>
            <person name="Cao H."/>
            <person name="Xiong S."/>
            <person name="Wang X."/>
            <person name="Wei L."/>
            <person name="Li C."/>
            <person name="Ma Q."/>
            <person name="Ju M."/>
            <person name="Zhao R."/>
            <person name="Li G."/>
            <person name="Mu C."/>
            <person name="Tian Q."/>
            <person name="Mei H."/>
            <person name="Zhang T."/>
            <person name="Gao T."/>
            <person name="Zhang H."/>
        </authorList>
    </citation>
    <scope>NUCLEOTIDE SEQUENCE</scope>
    <source>
        <strain evidence="2">KEN8</strain>
    </source>
</reference>
<dbReference type="PANTHER" id="PTHR24559">
    <property type="entry name" value="TRANSPOSON TY3-I GAG-POL POLYPROTEIN"/>
    <property type="match status" value="1"/>
</dbReference>
<proteinExistence type="predicted"/>
<sequence>MLKLFVVDAPSSYNIIMGRSSLNSFRVISSTYHMKLKFPTYRGIGEEKGDCHLARECHANILKQKSKSPYRKKNSKQKREKYRGDPRPCPTTTRETRAANEEEKNRRKKHVATKELKDVQVVEDEPGKTTSIGKVMEQKMEEKLMRFLKTNSDVFAWTVHDLVRIDPEVITHKLIVNPTFRPVRQKKRNFGPERNEIIKKEVEKLLTIGYVCPVQYPKWLTNVVLVPKLNKKWMMCIDFTYLNRACPKDSYPL</sequence>
<evidence type="ECO:0000313" key="2">
    <source>
        <dbReference type="EMBL" id="KAL0337470.1"/>
    </source>
</evidence>
<organism evidence="2">
    <name type="scientific">Sesamum calycinum</name>
    <dbReference type="NCBI Taxonomy" id="2727403"/>
    <lineage>
        <taxon>Eukaryota</taxon>
        <taxon>Viridiplantae</taxon>
        <taxon>Streptophyta</taxon>
        <taxon>Embryophyta</taxon>
        <taxon>Tracheophyta</taxon>
        <taxon>Spermatophyta</taxon>
        <taxon>Magnoliopsida</taxon>
        <taxon>eudicotyledons</taxon>
        <taxon>Gunneridae</taxon>
        <taxon>Pentapetalae</taxon>
        <taxon>asterids</taxon>
        <taxon>lamiids</taxon>
        <taxon>Lamiales</taxon>
        <taxon>Pedaliaceae</taxon>
        <taxon>Sesamum</taxon>
    </lineage>
</organism>
<comment type="caution">
    <text evidence="2">The sequence shown here is derived from an EMBL/GenBank/DDBJ whole genome shotgun (WGS) entry which is preliminary data.</text>
</comment>
<dbReference type="PANTHER" id="PTHR24559:SF430">
    <property type="entry name" value="RNA-DIRECTED DNA POLYMERASE"/>
    <property type="match status" value="1"/>
</dbReference>
<feature type="region of interest" description="Disordered" evidence="1">
    <location>
        <begin position="66"/>
        <end position="110"/>
    </location>
</feature>
<dbReference type="AlphaFoldDB" id="A0AAW2N161"/>
<feature type="compositionally biased region" description="Basic residues" evidence="1">
    <location>
        <begin position="66"/>
        <end position="81"/>
    </location>
</feature>
<name>A0AAW2N161_9LAMI</name>
<dbReference type="InterPro" id="IPR043502">
    <property type="entry name" value="DNA/RNA_pol_sf"/>
</dbReference>
<protein>
    <submittedName>
        <fullName evidence="2">Uncharacterized protein</fullName>
    </submittedName>
</protein>
<accession>A0AAW2N161</accession>
<evidence type="ECO:0000256" key="1">
    <source>
        <dbReference type="SAM" id="MobiDB-lite"/>
    </source>
</evidence>
<dbReference type="EMBL" id="JACGWM010000012">
    <property type="protein sequence ID" value="KAL0337470.1"/>
    <property type="molecule type" value="Genomic_DNA"/>
</dbReference>
<feature type="compositionally biased region" description="Basic and acidic residues" evidence="1">
    <location>
        <begin position="94"/>
        <end position="105"/>
    </location>
</feature>